<proteinExistence type="predicted"/>
<reference evidence="1 2" key="1">
    <citation type="journal article" date="2018" name="Sci. Rep.">
        <title>Genomic signatures of local adaptation to the degree of environmental predictability in rotifers.</title>
        <authorList>
            <person name="Franch-Gras L."/>
            <person name="Hahn C."/>
            <person name="Garcia-Roger E.M."/>
            <person name="Carmona M.J."/>
            <person name="Serra M."/>
            <person name="Gomez A."/>
        </authorList>
    </citation>
    <scope>NUCLEOTIDE SEQUENCE [LARGE SCALE GENOMIC DNA]</scope>
    <source>
        <strain evidence="1">HYR1</strain>
    </source>
</reference>
<protein>
    <submittedName>
        <fullName evidence="1">Uncharacterized protein</fullName>
    </submittedName>
</protein>
<gene>
    <name evidence="1" type="ORF">BpHYR1_021623</name>
</gene>
<comment type="caution">
    <text evidence="1">The sequence shown here is derived from an EMBL/GenBank/DDBJ whole genome shotgun (WGS) entry which is preliminary data.</text>
</comment>
<accession>A0A3M7PH91</accession>
<dbReference type="Proteomes" id="UP000276133">
    <property type="component" value="Unassembled WGS sequence"/>
</dbReference>
<organism evidence="1 2">
    <name type="scientific">Brachionus plicatilis</name>
    <name type="common">Marine rotifer</name>
    <name type="synonym">Brachionus muelleri</name>
    <dbReference type="NCBI Taxonomy" id="10195"/>
    <lineage>
        <taxon>Eukaryota</taxon>
        <taxon>Metazoa</taxon>
        <taxon>Spiralia</taxon>
        <taxon>Gnathifera</taxon>
        <taxon>Rotifera</taxon>
        <taxon>Eurotatoria</taxon>
        <taxon>Monogononta</taxon>
        <taxon>Pseudotrocha</taxon>
        <taxon>Ploima</taxon>
        <taxon>Brachionidae</taxon>
        <taxon>Brachionus</taxon>
    </lineage>
</organism>
<name>A0A3M7PH91_BRAPC</name>
<dbReference type="EMBL" id="REGN01010748">
    <property type="protein sequence ID" value="RMZ98486.1"/>
    <property type="molecule type" value="Genomic_DNA"/>
</dbReference>
<evidence type="ECO:0000313" key="1">
    <source>
        <dbReference type="EMBL" id="RMZ98486.1"/>
    </source>
</evidence>
<evidence type="ECO:0000313" key="2">
    <source>
        <dbReference type="Proteomes" id="UP000276133"/>
    </source>
</evidence>
<keyword evidence="2" id="KW-1185">Reference proteome</keyword>
<dbReference type="AlphaFoldDB" id="A0A3M7PH91"/>
<sequence>MVTNCFYHSEGLKLDKLIILKICSIEVFILIKKLEIRQLPLELNNYLKIQILIYSNKIIVFSFPKRIRESKPGSNK</sequence>